<reference evidence="2" key="2">
    <citation type="journal article" date="2023" name="Microbiol Resour">
        <title>Decontamination and Annotation of the Draft Genome Sequence of the Oomycete Lagenidium giganteum ARSEF 373.</title>
        <authorList>
            <person name="Morgan W.R."/>
            <person name="Tartar A."/>
        </authorList>
    </citation>
    <scope>NUCLEOTIDE SEQUENCE</scope>
    <source>
        <strain evidence="2">ARSEF 373</strain>
    </source>
</reference>
<feature type="region of interest" description="Disordered" evidence="1">
    <location>
        <begin position="163"/>
        <end position="185"/>
    </location>
</feature>
<feature type="compositionally biased region" description="Polar residues" evidence="1">
    <location>
        <begin position="28"/>
        <end position="48"/>
    </location>
</feature>
<accession>A0AAV2Z3X8</accession>
<dbReference type="PANTHER" id="PTHR35213">
    <property type="entry name" value="RING-TYPE DOMAIN-CONTAINING PROTEIN-RELATED"/>
    <property type="match status" value="1"/>
</dbReference>
<dbReference type="AlphaFoldDB" id="A0AAV2Z3X8"/>
<sequence>MELSKILNGDASTAVSVTPIMVPPPTQLMRSSSMESDAEATPSQSTHSMRVGKWTEEEEQFALAMVKQFTAGMLTIATGTSLRSLLAKKLRCSPMRISTKLSMEFLGGERIPKKLGQKRFFPSSVSDEQRTHILQELDELERAFLAKEKLPMDHTTTFQVETPRTPASVCSQDDTESEADGSAPMRIGSWSDEEQYYASALIDGFLRGMLDIPQGTTLRAFLAEQLCCNPMRISKKLATGSIASRQIPKRLGWAAFQPARHIDPIESALLTQELDRLRATCFALSSAGTHATSIAPASPEGAFSPMKPSLKRHLNFPSLGHMGTSHISSSQPAPTHPMLPSLSYKKPRVSYMQAIPIA</sequence>
<name>A0AAV2Z3X8_9STRA</name>
<feature type="region of interest" description="Disordered" evidence="1">
    <location>
        <begin position="17"/>
        <end position="51"/>
    </location>
</feature>
<protein>
    <submittedName>
        <fullName evidence="2">Uncharacterized protein</fullName>
    </submittedName>
</protein>
<gene>
    <name evidence="2" type="ORF">N0F65_006252</name>
</gene>
<reference evidence="2" key="1">
    <citation type="submission" date="2022-11" db="EMBL/GenBank/DDBJ databases">
        <authorList>
            <person name="Morgan W.R."/>
            <person name="Tartar A."/>
        </authorList>
    </citation>
    <scope>NUCLEOTIDE SEQUENCE</scope>
    <source>
        <strain evidence="2">ARSEF 373</strain>
    </source>
</reference>
<keyword evidence="3" id="KW-1185">Reference proteome</keyword>
<dbReference type="EMBL" id="DAKRPA010000055">
    <property type="protein sequence ID" value="DBA00991.1"/>
    <property type="molecule type" value="Genomic_DNA"/>
</dbReference>
<evidence type="ECO:0000313" key="2">
    <source>
        <dbReference type="EMBL" id="DBA00991.1"/>
    </source>
</evidence>
<evidence type="ECO:0000256" key="1">
    <source>
        <dbReference type="SAM" id="MobiDB-lite"/>
    </source>
</evidence>
<dbReference type="PANTHER" id="PTHR35213:SF3">
    <property type="entry name" value="MYB-LIKE DOMAIN-CONTAINING PROTEIN"/>
    <property type="match status" value="1"/>
</dbReference>
<comment type="caution">
    <text evidence="2">The sequence shown here is derived from an EMBL/GenBank/DDBJ whole genome shotgun (WGS) entry which is preliminary data.</text>
</comment>
<organism evidence="2 3">
    <name type="scientific">Lagenidium giganteum</name>
    <dbReference type="NCBI Taxonomy" id="4803"/>
    <lineage>
        <taxon>Eukaryota</taxon>
        <taxon>Sar</taxon>
        <taxon>Stramenopiles</taxon>
        <taxon>Oomycota</taxon>
        <taxon>Peronosporomycetes</taxon>
        <taxon>Pythiales</taxon>
        <taxon>Pythiaceae</taxon>
    </lineage>
</organism>
<dbReference type="Proteomes" id="UP001146120">
    <property type="component" value="Unassembled WGS sequence"/>
</dbReference>
<proteinExistence type="predicted"/>
<evidence type="ECO:0000313" key="3">
    <source>
        <dbReference type="Proteomes" id="UP001146120"/>
    </source>
</evidence>